<accession>A0A644TLC0</accession>
<dbReference type="Pfam" id="PF00696">
    <property type="entry name" value="AA_kinase"/>
    <property type="match status" value="1"/>
</dbReference>
<reference evidence="2" key="1">
    <citation type="submission" date="2019-08" db="EMBL/GenBank/DDBJ databases">
        <authorList>
            <person name="Kucharzyk K."/>
            <person name="Murdoch R.W."/>
            <person name="Higgins S."/>
            <person name="Loffler F."/>
        </authorList>
    </citation>
    <scope>NUCLEOTIDE SEQUENCE</scope>
</reference>
<proteinExistence type="predicted"/>
<dbReference type="InterPro" id="IPR036393">
    <property type="entry name" value="AceGlu_kinase-like_sf"/>
</dbReference>
<dbReference type="Gene3D" id="3.40.1160.10">
    <property type="entry name" value="Acetylglutamate kinase-like"/>
    <property type="match status" value="1"/>
</dbReference>
<dbReference type="AlphaFoldDB" id="A0A644TLC0"/>
<evidence type="ECO:0000313" key="2">
    <source>
        <dbReference type="EMBL" id="MPL67775.1"/>
    </source>
</evidence>
<dbReference type="SUPFAM" id="SSF53633">
    <property type="entry name" value="Carbamate kinase-like"/>
    <property type="match status" value="1"/>
</dbReference>
<feature type="domain" description="Aspartate/glutamate/uridylate kinase" evidence="1">
    <location>
        <begin position="1"/>
        <end position="213"/>
    </location>
</feature>
<dbReference type="GO" id="GO:0033862">
    <property type="term" value="F:UMP kinase activity"/>
    <property type="evidence" value="ECO:0007669"/>
    <property type="project" value="InterPro"/>
</dbReference>
<comment type="caution">
    <text evidence="2">The sequence shown here is derived from an EMBL/GenBank/DDBJ whole genome shotgun (WGS) entry which is preliminary data.</text>
</comment>
<evidence type="ECO:0000259" key="1">
    <source>
        <dbReference type="Pfam" id="PF00696"/>
    </source>
</evidence>
<organism evidence="2">
    <name type="scientific">bioreactor metagenome</name>
    <dbReference type="NCBI Taxonomy" id="1076179"/>
    <lineage>
        <taxon>unclassified sequences</taxon>
        <taxon>metagenomes</taxon>
        <taxon>ecological metagenomes</taxon>
    </lineage>
</organism>
<protein>
    <recommendedName>
        <fullName evidence="1">Aspartate/glutamate/uridylate kinase domain-containing protein</fullName>
    </recommendedName>
</protein>
<dbReference type="GO" id="GO:0006221">
    <property type="term" value="P:pyrimidine nucleotide biosynthetic process"/>
    <property type="evidence" value="ECO:0007669"/>
    <property type="project" value="InterPro"/>
</dbReference>
<sequence>MTYVLSLGGSIVAPPEGPDVEFMLRFRAGLASWLDADASRRIILVVGGGGPARTYQNALREFWRLRGEGPSGGAAKDADLDWLGIAATKINAQFVKAAMGELCEDEVVTDPSGPIVFTGKVLVASGWKPGFSSDYDAVLLAERFNATTLLNLSNIAKVYTADPKLDPAARPIDEISWEEFRGMVGSVWKPGANLPFDPIASARAQASGVRVICAAGRNIPNTIAILDGRPFEGSTIGATNAEGSARSRR</sequence>
<gene>
    <name evidence="2" type="ORF">SDC9_13478</name>
</gene>
<dbReference type="InterPro" id="IPR011818">
    <property type="entry name" value="Uridylate_kinase_arch/spir"/>
</dbReference>
<dbReference type="EMBL" id="VSSQ01000038">
    <property type="protein sequence ID" value="MPL67775.1"/>
    <property type="molecule type" value="Genomic_DNA"/>
</dbReference>
<dbReference type="NCBIfam" id="TIGR02076">
    <property type="entry name" value="pyrH_arch"/>
    <property type="match status" value="1"/>
</dbReference>
<dbReference type="InterPro" id="IPR001048">
    <property type="entry name" value="Asp/Glu/Uridylate_kinase"/>
</dbReference>
<name>A0A644TLC0_9ZZZZ</name>